<keyword evidence="1" id="KW-0472">Membrane</keyword>
<evidence type="ECO:0000256" key="1">
    <source>
        <dbReference type="SAM" id="Phobius"/>
    </source>
</evidence>
<evidence type="ECO:0000313" key="2">
    <source>
        <dbReference type="EMBL" id="MPN37541.1"/>
    </source>
</evidence>
<accession>A0A645HET7</accession>
<dbReference type="EMBL" id="VSSQ01092248">
    <property type="protein sequence ID" value="MPN37541.1"/>
    <property type="molecule type" value="Genomic_DNA"/>
</dbReference>
<organism evidence="2">
    <name type="scientific">bioreactor metagenome</name>
    <dbReference type="NCBI Taxonomy" id="1076179"/>
    <lineage>
        <taxon>unclassified sequences</taxon>
        <taxon>metagenomes</taxon>
        <taxon>ecological metagenomes</taxon>
    </lineage>
</organism>
<keyword evidence="1" id="KW-1133">Transmembrane helix</keyword>
<keyword evidence="1" id="KW-0812">Transmembrane</keyword>
<comment type="caution">
    <text evidence="2">The sequence shown here is derived from an EMBL/GenBank/DDBJ whole genome shotgun (WGS) entry which is preliminary data.</text>
</comment>
<gene>
    <name evidence="2" type="ORF">SDC9_185061</name>
</gene>
<name>A0A645HET7_9ZZZZ</name>
<proteinExistence type="predicted"/>
<reference evidence="2" key="1">
    <citation type="submission" date="2019-08" db="EMBL/GenBank/DDBJ databases">
        <authorList>
            <person name="Kucharzyk K."/>
            <person name="Murdoch R.W."/>
            <person name="Higgins S."/>
            <person name="Loffler F."/>
        </authorList>
    </citation>
    <scope>NUCLEOTIDE SEQUENCE</scope>
</reference>
<protein>
    <submittedName>
        <fullName evidence="2">Uncharacterized protein</fullName>
    </submittedName>
</protein>
<feature type="transmembrane region" description="Helical" evidence="1">
    <location>
        <begin position="88"/>
        <end position="112"/>
    </location>
</feature>
<sequence>MSVLVESQIDVRRVAGSPVRSRRALLDGGQRPCAQMRFVPTRAGGPRQPASPLPGAYYQVVASAAAASPASTRSVVGREEITLTDRGLVVMMIGFTLAVLLGVWIVVSQYLALAPGLA</sequence>
<dbReference type="AlphaFoldDB" id="A0A645HET7"/>